<evidence type="ECO:0000259" key="2">
    <source>
        <dbReference type="SMART" id="SM00849"/>
    </source>
</evidence>
<feature type="domain" description="Metallo-beta-lactamase" evidence="2">
    <location>
        <begin position="15"/>
        <end position="207"/>
    </location>
</feature>
<dbReference type="SMART" id="SM00849">
    <property type="entry name" value="Lactamase_B"/>
    <property type="match status" value="1"/>
</dbReference>
<dbReference type="PANTHER" id="PTHR43084">
    <property type="entry name" value="PERSULFIDE DIOXYGENASE ETHE1"/>
    <property type="match status" value="1"/>
</dbReference>
<dbReference type="InterPro" id="IPR051682">
    <property type="entry name" value="Mito_Persulfide_Diox"/>
</dbReference>
<dbReference type="STRING" id="571438.SAMN05192586_10170"/>
<reference evidence="4" key="1">
    <citation type="submission" date="2016-10" db="EMBL/GenBank/DDBJ databases">
        <authorList>
            <person name="Varghese N."/>
            <person name="Submissions S."/>
        </authorList>
    </citation>
    <scope>NUCLEOTIDE SEQUENCE [LARGE SCALE GENOMIC DNA]</scope>
    <source>
        <strain evidence="4">KHC7</strain>
    </source>
</reference>
<name>A0A1G7HXS9_9BACT</name>
<gene>
    <name evidence="3" type="ORF">SAMN05192586_10170</name>
</gene>
<dbReference type="Gene3D" id="3.60.15.10">
    <property type="entry name" value="Ribonuclease Z/Hydroxyacylglutathione hydrolase-like"/>
    <property type="match status" value="1"/>
</dbReference>
<proteinExistence type="predicted"/>
<dbReference type="GO" id="GO:0070813">
    <property type="term" value="P:hydrogen sulfide metabolic process"/>
    <property type="evidence" value="ECO:0007669"/>
    <property type="project" value="TreeGrafter"/>
</dbReference>
<dbReference type="GO" id="GO:0050313">
    <property type="term" value="F:sulfur dioxygenase activity"/>
    <property type="evidence" value="ECO:0007669"/>
    <property type="project" value="InterPro"/>
</dbReference>
<evidence type="ECO:0000256" key="1">
    <source>
        <dbReference type="ARBA" id="ARBA00022723"/>
    </source>
</evidence>
<sequence length="289" mass="31373">MSAPVVRGFFDPVTATWTYVVWSAEDAQRRCAVIDSVLDYDLPSSRTATTSADAVIAFIRAQSLSVEWILETHIHADHLTAASYIKAQLGGKIAISRHILDIIKTWTPIFQTQEDTPADGSQFDCLFANDEEFSLAGMPARIIHTPGHTPADTTYIVGDAAFVGDTIFLPDVGSGRCDFPGGSAEDSYESSRKLFALPDHCRIYVGHDYPPDGARGPQCMATVAEQKAHNVRLHTGIDKAAFVSRRKADDTGKAVPPLILPSIQANMRTGQFGAAVNGIQYIKLPVNKI</sequence>
<organism evidence="3 4">
    <name type="scientific">Desulfovibrio legallii</name>
    <dbReference type="NCBI Taxonomy" id="571438"/>
    <lineage>
        <taxon>Bacteria</taxon>
        <taxon>Pseudomonadati</taxon>
        <taxon>Thermodesulfobacteriota</taxon>
        <taxon>Desulfovibrionia</taxon>
        <taxon>Desulfovibrionales</taxon>
        <taxon>Desulfovibrionaceae</taxon>
        <taxon>Desulfovibrio</taxon>
    </lineage>
</organism>
<dbReference type="Pfam" id="PF00753">
    <property type="entry name" value="Lactamase_B"/>
    <property type="match status" value="1"/>
</dbReference>
<dbReference type="GO" id="GO:0046872">
    <property type="term" value="F:metal ion binding"/>
    <property type="evidence" value="ECO:0007669"/>
    <property type="project" value="UniProtKB-KW"/>
</dbReference>
<dbReference type="OrthoDB" id="9784009at2"/>
<dbReference type="PANTHER" id="PTHR43084:SF1">
    <property type="entry name" value="PERSULFIDE DIOXYGENASE ETHE1, MITOCHONDRIAL"/>
    <property type="match status" value="1"/>
</dbReference>
<dbReference type="EMBL" id="FNBX01000001">
    <property type="protein sequence ID" value="SDF05168.1"/>
    <property type="molecule type" value="Genomic_DNA"/>
</dbReference>
<keyword evidence="4" id="KW-1185">Reference proteome</keyword>
<dbReference type="CDD" id="cd07724">
    <property type="entry name" value="POD-like_MBL-fold"/>
    <property type="match status" value="1"/>
</dbReference>
<dbReference type="Proteomes" id="UP000199355">
    <property type="component" value="Unassembled WGS sequence"/>
</dbReference>
<dbReference type="InterPro" id="IPR036866">
    <property type="entry name" value="RibonucZ/Hydroxyglut_hydro"/>
</dbReference>
<evidence type="ECO:0000313" key="3">
    <source>
        <dbReference type="EMBL" id="SDF05168.1"/>
    </source>
</evidence>
<dbReference type="RefSeq" id="WP_092152348.1">
    <property type="nucleotide sequence ID" value="NZ_FNBX01000001.1"/>
</dbReference>
<keyword evidence="1" id="KW-0479">Metal-binding</keyword>
<dbReference type="AlphaFoldDB" id="A0A1G7HXS9"/>
<accession>A0A1G7HXS9</accession>
<dbReference type="GO" id="GO:0006749">
    <property type="term" value="P:glutathione metabolic process"/>
    <property type="evidence" value="ECO:0007669"/>
    <property type="project" value="InterPro"/>
</dbReference>
<dbReference type="InterPro" id="IPR044528">
    <property type="entry name" value="POD-like_MBL-fold"/>
</dbReference>
<dbReference type="SUPFAM" id="SSF56281">
    <property type="entry name" value="Metallo-hydrolase/oxidoreductase"/>
    <property type="match status" value="1"/>
</dbReference>
<protein>
    <submittedName>
        <fullName evidence="3">Glyoxylase, beta-lactamase superfamily II</fullName>
    </submittedName>
</protein>
<dbReference type="InterPro" id="IPR001279">
    <property type="entry name" value="Metallo-B-lactamas"/>
</dbReference>
<evidence type="ECO:0000313" key="4">
    <source>
        <dbReference type="Proteomes" id="UP000199355"/>
    </source>
</evidence>